<dbReference type="InterPro" id="IPR043502">
    <property type="entry name" value="DNA/RNA_pol_sf"/>
</dbReference>
<dbReference type="InterPro" id="IPR025960">
    <property type="entry name" value="RVT_N"/>
</dbReference>
<dbReference type="InterPro" id="IPR013597">
    <property type="entry name" value="Mat_intron_G2"/>
</dbReference>
<sequence>MNKEQTEYSDWQSINWKQIEKTVWKLQKRIYRAKVEGNQKLVKKLQRLLVNSRSAKALAIRKVTQDNRGKRTAGIDGKKALKPKERFTLLSELKISGKSKPLRRIYIPKPNGEKRPLSIPTIKDRATQMLVTLALEPEWEAVFEPNSYGFRKGRSCHDAISAIFNQIRFKNKWVLDADIAKCFDKINHNYLLEKLGDTLIGFKRQIRAWLKSGYREGKELFPSTEGTPQGGVISPLLANITLHGIENYLNEWVKTWKGSKGRGKRDNLRSFAFIRYADDFVCIHESKEVIEKAKELISQYLKPIGLELKPEKTQVVHTLEGFDFLGCNIRHYPKGKHHCGKHNNKLIGFKTLIKPSDKAIKRHYDTIANQIRENKSISQEGLIGLLNPIIRGWCNYYQPYVSKKIFSHFNDLIYRILKRWMLRRHPNKSLKWIKEKYYKKVELRNWVFKSAKGHELIQHNHTKIRRHIKVQDVKSPYDGDVVYWGERLSKSLELTTREQKLLKKQKGDCPICGEKFKAGDLWEVDHIIPKSLGGKDRYENLQLIHAHCHDKKTRTDGSLKTRYS</sequence>
<organism evidence="2 3">
    <name type="scientific">Gloeothece verrucosa (strain PCC 7822)</name>
    <name type="common">Cyanothece sp. (strain PCC 7822)</name>
    <dbReference type="NCBI Taxonomy" id="497965"/>
    <lineage>
        <taxon>Bacteria</taxon>
        <taxon>Bacillati</taxon>
        <taxon>Cyanobacteriota</taxon>
        <taxon>Cyanophyceae</taxon>
        <taxon>Oscillatoriophycideae</taxon>
        <taxon>Chroococcales</taxon>
        <taxon>Aphanothecaceae</taxon>
        <taxon>Gloeothece</taxon>
        <taxon>Gloeothece verrucosa</taxon>
    </lineage>
</organism>
<dbReference type="KEGG" id="cyj:Cyan7822_4364"/>
<dbReference type="InterPro" id="IPR030931">
    <property type="entry name" value="Group_II_RT_mat"/>
</dbReference>
<evidence type="ECO:0000259" key="1">
    <source>
        <dbReference type="PROSITE" id="PS50878"/>
    </source>
</evidence>
<dbReference type="Pfam" id="PF01844">
    <property type="entry name" value="HNH"/>
    <property type="match status" value="1"/>
</dbReference>
<dbReference type="Pfam" id="PF13655">
    <property type="entry name" value="RVT_N"/>
    <property type="match status" value="1"/>
</dbReference>
<dbReference type="InterPro" id="IPR000477">
    <property type="entry name" value="RT_dom"/>
</dbReference>
<dbReference type="GO" id="GO:0004519">
    <property type="term" value="F:endonuclease activity"/>
    <property type="evidence" value="ECO:0007669"/>
    <property type="project" value="InterPro"/>
</dbReference>
<dbReference type="eggNOG" id="COG3344">
    <property type="taxonomic scope" value="Bacteria"/>
</dbReference>
<proteinExistence type="predicted"/>
<evidence type="ECO:0000313" key="2">
    <source>
        <dbReference type="EMBL" id="ADN16279.1"/>
    </source>
</evidence>
<protein>
    <submittedName>
        <fullName evidence="2">RNA-directed DNA polymerase (Reverse transcriptase)</fullName>
    </submittedName>
</protein>
<name>E0UB34_GLOV7</name>
<dbReference type="InterPro" id="IPR002711">
    <property type="entry name" value="HNH"/>
</dbReference>
<dbReference type="STRING" id="497965.Cyan7822_4364"/>
<dbReference type="PROSITE" id="PS50878">
    <property type="entry name" value="RT_POL"/>
    <property type="match status" value="1"/>
</dbReference>
<dbReference type="GO" id="GO:0003676">
    <property type="term" value="F:nucleic acid binding"/>
    <property type="evidence" value="ECO:0007669"/>
    <property type="project" value="InterPro"/>
</dbReference>
<dbReference type="HOGENOM" id="CLU_013584_15_4_3"/>
<evidence type="ECO:0000313" key="3">
    <source>
        <dbReference type="Proteomes" id="UP000008206"/>
    </source>
</evidence>
<dbReference type="SMART" id="SM00507">
    <property type="entry name" value="HNHc"/>
    <property type="match status" value="1"/>
</dbReference>
<dbReference type="Pfam" id="PF08388">
    <property type="entry name" value="GIIM"/>
    <property type="match status" value="1"/>
</dbReference>
<reference evidence="3" key="1">
    <citation type="journal article" date="2011" name="MBio">
        <title>Novel metabolic attributes of the genus Cyanothece, comprising a group of unicellular nitrogen-fixing Cyanobacteria.</title>
        <authorList>
            <person name="Bandyopadhyay A."/>
            <person name="Elvitigala T."/>
            <person name="Welsh E."/>
            <person name="Stockel J."/>
            <person name="Liberton M."/>
            <person name="Min H."/>
            <person name="Sherman L.A."/>
            <person name="Pakrasi H.B."/>
        </authorList>
    </citation>
    <scope>NUCLEOTIDE SEQUENCE [LARGE SCALE GENOMIC DNA]</scope>
    <source>
        <strain evidence="3">PCC 7822</strain>
    </source>
</reference>
<dbReference type="CDD" id="cd01651">
    <property type="entry name" value="RT_G2_intron"/>
    <property type="match status" value="1"/>
</dbReference>
<dbReference type="RefSeq" id="WP_013324342.1">
    <property type="nucleotide sequence ID" value="NC_014501.1"/>
</dbReference>
<keyword evidence="2" id="KW-0808">Transferase</keyword>
<accession>E0UB34</accession>
<dbReference type="CDD" id="cd00085">
    <property type="entry name" value="HNHc"/>
    <property type="match status" value="1"/>
</dbReference>
<dbReference type="InterPro" id="IPR051083">
    <property type="entry name" value="GrpII_Intron_Splice-Mob/Def"/>
</dbReference>
<dbReference type="InterPro" id="IPR003615">
    <property type="entry name" value="HNH_nuc"/>
</dbReference>
<dbReference type="PANTHER" id="PTHR34047">
    <property type="entry name" value="NUCLEAR INTRON MATURASE 1, MITOCHONDRIAL-RELATED"/>
    <property type="match status" value="1"/>
</dbReference>
<dbReference type="NCBIfam" id="TIGR04416">
    <property type="entry name" value="group_II_RT_mat"/>
    <property type="match status" value="1"/>
</dbReference>
<dbReference type="Proteomes" id="UP000008206">
    <property type="component" value="Chromosome"/>
</dbReference>
<dbReference type="PANTHER" id="PTHR34047:SF10">
    <property type="entry name" value="GROUP II INTRON-ASSOCIATED OPEN READING FRAME"/>
    <property type="match status" value="1"/>
</dbReference>
<dbReference type="GO" id="GO:0003964">
    <property type="term" value="F:RNA-directed DNA polymerase activity"/>
    <property type="evidence" value="ECO:0007669"/>
    <property type="project" value="UniProtKB-KW"/>
</dbReference>
<dbReference type="SUPFAM" id="SSF56672">
    <property type="entry name" value="DNA/RNA polymerases"/>
    <property type="match status" value="1"/>
</dbReference>
<keyword evidence="3" id="KW-1185">Reference proteome</keyword>
<dbReference type="eggNOG" id="COG1403">
    <property type="taxonomic scope" value="Bacteria"/>
</dbReference>
<keyword evidence="2" id="KW-0695">RNA-directed DNA polymerase</keyword>
<dbReference type="Gene3D" id="1.10.30.50">
    <property type="match status" value="1"/>
</dbReference>
<feature type="domain" description="Reverse transcriptase" evidence="1">
    <location>
        <begin position="88"/>
        <end position="329"/>
    </location>
</feature>
<dbReference type="GO" id="GO:0008270">
    <property type="term" value="F:zinc ion binding"/>
    <property type="evidence" value="ECO:0007669"/>
    <property type="project" value="InterPro"/>
</dbReference>
<dbReference type="AlphaFoldDB" id="E0UB34"/>
<dbReference type="Pfam" id="PF00078">
    <property type="entry name" value="RVT_1"/>
    <property type="match status" value="1"/>
</dbReference>
<keyword evidence="2" id="KW-0548">Nucleotidyltransferase</keyword>
<dbReference type="EMBL" id="CP002198">
    <property type="protein sequence ID" value="ADN16279.1"/>
    <property type="molecule type" value="Genomic_DNA"/>
</dbReference>
<gene>
    <name evidence="2" type="ordered locus">Cyan7822_4364</name>
</gene>